<evidence type="ECO:0000313" key="3">
    <source>
        <dbReference type="Proteomes" id="UP000683428"/>
    </source>
</evidence>
<dbReference type="Pfam" id="PF01476">
    <property type="entry name" value="LysM"/>
    <property type="match status" value="1"/>
</dbReference>
<dbReference type="PANTHER" id="PTHR38731">
    <property type="entry name" value="LIPL45-RELATED LIPOPROTEIN-RELATED"/>
    <property type="match status" value="1"/>
</dbReference>
<accession>A0A975SLR3</accession>
<feature type="domain" description="Fibronectin type-III" evidence="1">
    <location>
        <begin position="434"/>
        <end position="521"/>
    </location>
</feature>
<keyword evidence="3" id="KW-1185">Reference proteome</keyword>
<evidence type="ECO:0000259" key="1">
    <source>
        <dbReference type="PROSITE" id="PS50853"/>
    </source>
</evidence>
<dbReference type="InterPro" id="IPR006860">
    <property type="entry name" value="FecR"/>
</dbReference>
<dbReference type="CDD" id="cd00118">
    <property type="entry name" value="LysM"/>
    <property type="match status" value="1"/>
</dbReference>
<dbReference type="RefSeq" id="WP_216128570.1">
    <property type="nucleotide sequence ID" value="NZ_CP064782.1"/>
</dbReference>
<dbReference type="KEGG" id="aiq:Azoinq_12580"/>
<dbReference type="Pfam" id="PF04773">
    <property type="entry name" value="FecR"/>
    <property type="match status" value="1"/>
</dbReference>
<dbReference type="PIRSF" id="PIRSF029644">
    <property type="entry name" value="UCP029644"/>
    <property type="match status" value="1"/>
</dbReference>
<evidence type="ECO:0000313" key="2">
    <source>
        <dbReference type="EMBL" id="QWT48667.1"/>
    </source>
</evidence>
<protein>
    <submittedName>
        <fullName evidence="2">FecR domain-containing protein</fullName>
    </submittedName>
</protein>
<dbReference type="InterPro" id="IPR018392">
    <property type="entry name" value="LysM"/>
</dbReference>
<dbReference type="EMBL" id="CP064782">
    <property type="protein sequence ID" value="QWT48667.1"/>
    <property type="molecule type" value="Genomic_DNA"/>
</dbReference>
<dbReference type="PROSITE" id="PS50853">
    <property type="entry name" value="FN3"/>
    <property type="match status" value="1"/>
</dbReference>
<dbReference type="AlphaFoldDB" id="A0A975SLR3"/>
<organism evidence="2 3">
    <name type="scientific">Azospira inquinata</name>
    <dbReference type="NCBI Taxonomy" id="2785627"/>
    <lineage>
        <taxon>Bacteria</taxon>
        <taxon>Pseudomonadati</taxon>
        <taxon>Pseudomonadota</taxon>
        <taxon>Betaproteobacteria</taxon>
        <taxon>Rhodocyclales</taxon>
        <taxon>Rhodocyclaceae</taxon>
        <taxon>Azospira</taxon>
    </lineage>
</organism>
<name>A0A975SLR3_9RHOO</name>
<dbReference type="InterPro" id="IPR016930">
    <property type="entry name" value="UCP029644"/>
</dbReference>
<gene>
    <name evidence="2" type="ORF">Azoinq_12580</name>
</gene>
<sequence length="534" mass="57846">MVIDLNLWPKTSLILAFVGCLGGIGGASAGEDAQIAVRPGDTLISLSQRYLDRPERWLALKSLNHVPDEFHLQPGSMIRLPAQWLRWTKGRAEVLHVTGKVSSDQGMVAKGMKLPEGDHIDTGSDGILTLKLRNGATVVFPPGTRARLGELKQISGAPMERTVIDLEAGSAESHVPSLKASDSRFEVRTPRVVTAVRGTRFRVGSEGEESHHELIEGKVWIAGKRTQATLNPGEGVVAEAGRVGKPVALPPAPDVSELPKRVERTVVSFSVPPLAGVAKWHWRLAADADFTLPLKDERTSSPTWIMAGVPDGDYFLALRTVDAHGLEGRDAVQPIAVRAHPEPPLMLYPSPKGFSAGKVHFSWAEAEGAATTRLQMASDPNFERILVDVPAVAARELTLADPVSPGDYWWRLASRRADGYQGPFGDGAHFHQLAPTEVAPPSLSKDGLHVAWSGPQDLRYRVQLGDDVNFSAPPREIEVTGTSAQFPTPKSGLHFIRIQPVLADGSAGPWSTPQRFEVPSNLPWWALVLVLPLL</sequence>
<proteinExistence type="predicted"/>
<reference evidence="2" key="1">
    <citation type="submission" date="2020-11" db="EMBL/GenBank/DDBJ databases">
        <title>Azospira inquinata sp. nov.</title>
        <authorList>
            <person name="Moe W.M."/>
            <person name="Mikes M.C."/>
        </authorList>
    </citation>
    <scope>NUCLEOTIDE SEQUENCE</scope>
    <source>
        <strain evidence="2">Azo-3</strain>
    </source>
</reference>
<dbReference type="PANTHER" id="PTHR38731:SF1">
    <property type="entry name" value="FECR PROTEIN DOMAIN-CONTAINING PROTEIN"/>
    <property type="match status" value="1"/>
</dbReference>
<dbReference type="Proteomes" id="UP000683428">
    <property type="component" value="Chromosome"/>
</dbReference>
<dbReference type="InterPro" id="IPR003961">
    <property type="entry name" value="FN3_dom"/>
</dbReference>